<comment type="caution">
    <text evidence="1">The sequence shown here is derived from an EMBL/GenBank/DDBJ whole genome shotgun (WGS) entry which is preliminary data.</text>
</comment>
<accession>A0A179BZA6</accession>
<protein>
    <submittedName>
        <fullName evidence="1">Uncharacterized protein</fullName>
    </submittedName>
</protein>
<proteinExistence type="predicted"/>
<reference evidence="1" key="1">
    <citation type="submission" date="2016-04" db="EMBL/GenBank/DDBJ databases">
        <title>Fast-growing isolate from the root nodules of Vavilovia formosa.</title>
        <authorList>
            <person name="Kimeklis A."/>
            <person name="Safronova V."/>
            <person name="Belimov A."/>
            <person name="Andronov E."/>
        </authorList>
    </citation>
    <scope>NUCLEOTIDE SEQUENCE [LARGE SCALE GENOMIC DNA]</scope>
    <source>
        <strain evidence="1">Vaf-46</strain>
    </source>
</reference>
<name>A0A179BZA6_RHILE</name>
<dbReference type="Pfam" id="PF24175">
    <property type="entry name" value="SU10_adaptor"/>
    <property type="match status" value="1"/>
</dbReference>
<gene>
    <name evidence="1" type="ORF">A4U53_11835</name>
</gene>
<evidence type="ECO:0000313" key="1">
    <source>
        <dbReference type="EMBL" id="OAP96869.1"/>
    </source>
</evidence>
<sequence>MSLLTIIQNVCAEISIDPPTAVMSSADPQIAQLRILSFRAGRDLQRNHDWSALVVIRDFTATGVIPEPAEPPADWDRFPDNSKLWNTSRLWQLNGPVEPQTWERNTILNSNPVPQIWRMLGGKLAIYPNDAGETLRYEYVSNAWVVVNGGTTYAATWANDTDTARFPEELIELSTIWRWKRAKGLDYGEEMANFERAKESAIGSDRAAAPVDLSLPNRGQVPENYWPGTITVPNP</sequence>
<organism evidence="1">
    <name type="scientific">Rhizobium leguminosarum</name>
    <dbReference type="NCBI Taxonomy" id="384"/>
    <lineage>
        <taxon>Bacteria</taxon>
        <taxon>Pseudomonadati</taxon>
        <taxon>Pseudomonadota</taxon>
        <taxon>Alphaproteobacteria</taxon>
        <taxon>Hyphomicrobiales</taxon>
        <taxon>Rhizobiaceae</taxon>
        <taxon>Rhizobium/Agrobacterium group</taxon>
        <taxon>Rhizobium</taxon>
    </lineage>
</organism>
<dbReference type="EMBL" id="LWBS01000022">
    <property type="protein sequence ID" value="OAP96869.1"/>
    <property type="molecule type" value="Genomic_DNA"/>
</dbReference>
<dbReference type="InterPro" id="IPR056209">
    <property type="entry name" value="SU10_adaptor"/>
</dbReference>
<dbReference type="AlphaFoldDB" id="A0A179BZA6"/>